<dbReference type="PANTHER" id="PTHR19303">
    <property type="entry name" value="TRANSPOSON"/>
    <property type="match status" value="1"/>
</dbReference>
<accession>A0A0B7ALY1</accession>
<name>A0A0B7ALY1_9EUPU</name>
<feature type="domain" description="HTH CENPB-type" evidence="2">
    <location>
        <begin position="1"/>
        <end position="56"/>
    </location>
</feature>
<evidence type="ECO:0000259" key="2">
    <source>
        <dbReference type="PROSITE" id="PS51253"/>
    </source>
</evidence>
<dbReference type="GO" id="GO:0005634">
    <property type="term" value="C:nucleus"/>
    <property type="evidence" value="ECO:0007669"/>
    <property type="project" value="TreeGrafter"/>
</dbReference>
<dbReference type="Gene3D" id="1.10.10.60">
    <property type="entry name" value="Homeodomain-like"/>
    <property type="match status" value="1"/>
</dbReference>
<dbReference type="InterPro" id="IPR050863">
    <property type="entry name" value="CenT-Element_Derived"/>
</dbReference>
<dbReference type="InterPro" id="IPR004875">
    <property type="entry name" value="DDE_SF_endonuclease_dom"/>
</dbReference>
<dbReference type="InterPro" id="IPR009057">
    <property type="entry name" value="Homeodomain-like_sf"/>
</dbReference>
<dbReference type="PANTHER" id="PTHR19303:SF16">
    <property type="entry name" value="JERKY PROTEIN HOMOLOG-LIKE"/>
    <property type="match status" value="1"/>
</dbReference>
<keyword evidence="1" id="KW-0238">DNA-binding</keyword>
<gene>
    <name evidence="3" type="primary">ORF129311</name>
</gene>
<dbReference type="PROSITE" id="PS51253">
    <property type="entry name" value="HTH_CENPB"/>
    <property type="match status" value="1"/>
</dbReference>
<dbReference type="EMBL" id="HACG01035174">
    <property type="protein sequence ID" value="CEK82039.1"/>
    <property type="molecule type" value="Transcribed_RNA"/>
</dbReference>
<evidence type="ECO:0000313" key="3">
    <source>
        <dbReference type="EMBL" id="CEK82039.1"/>
    </source>
</evidence>
<evidence type="ECO:0000256" key="1">
    <source>
        <dbReference type="ARBA" id="ARBA00023125"/>
    </source>
</evidence>
<sequence length="458" mass="52231">MQWIQQRCSENLPLTPTLIITQAKIFHEQLGITALCEYSSDWYGKFQEHHGLHISAANSNSENILSFHKSSATYVDEFKQLVADEQLSAEQVYNVSATSLFWKYIPQKIVSAPQRSTSNEDFEERLTVLVCSNAAGTHKTRLLVVSKSKDSHLLKDVNIFPVIHADNEQAWITKSIFQEWFENHFVHEARAHCRSAGLSNEAKIMLILDNCSANPSADTLTKDNVFAVHLPPNCPSWVQPLNQGVLSSLKLFYKAEFLRKMLVECGTGVTAKEFQSNFNIRDAIWSIAEAWNKVDAETLMHGWYHLWPSSLFMDEGMEHKPDFIGLRLIKEKQIVAELMDYAKCLPCPEAQLLNDDMIQDYIRADNDVPVASFTDSEMCSFVKNEIPDNDNDVSEDKVAAEDIIMSVDRMISLAEDLIHGMERRSFISEQQITSAYKIKVHLLKEKQFQDASYPEPHH</sequence>
<reference evidence="3" key="1">
    <citation type="submission" date="2014-12" db="EMBL/GenBank/DDBJ databases">
        <title>Insight into the proteome of Arion vulgaris.</title>
        <authorList>
            <person name="Aradska J."/>
            <person name="Bulat T."/>
            <person name="Smidak R."/>
            <person name="Sarate P."/>
            <person name="Gangsoo J."/>
            <person name="Sialana F."/>
            <person name="Bilban M."/>
            <person name="Lubec G."/>
        </authorList>
    </citation>
    <scope>NUCLEOTIDE SEQUENCE</scope>
    <source>
        <tissue evidence="3">Skin</tissue>
    </source>
</reference>
<dbReference type="AlphaFoldDB" id="A0A0B7ALY1"/>
<protein>
    <recommendedName>
        <fullName evidence="2">HTH CENPB-type domain-containing protein</fullName>
    </recommendedName>
</protein>
<dbReference type="InterPro" id="IPR006600">
    <property type="entry name" value="HTH_CenpB_DNA-bd_dom"/>
</dbReference>
<organism evidence="3">
    <name type="scientific">Arion vulgaris</name>
    <dbReference type="NCBI Taxonomy" id="1028688"/>
    <lineage>
        <taxon>Eukaryota</taxon>
        <taxon>Metazoa</taxon>
        <taxon>Spiralia</taxon>
        <taxon>Lophotrochozoa</taxon>
        <taxon>Mollusca</taxon>
        <taxon>Gastropoda</taxon>
        <taxon>Heterobranchia</taxon>
        <taxon>Euthyneura</taxon>
        <taxon>Panpulmonata</taxon>
        <taxon>Eupulmonata</taxon>
        <taxon>Stylommatophora</taxon>
        <taxon>Helicina</taxon>
        <taxon>Arionoidea</taxon>
        <taxon>Arionidae</taxon>
        <taxon>Arion</taxon>
    </lineage>
</organism>
<dbReference type="Pfam" id="PF03184">
    <property type="entry name" value="DDE_1"/>
    <property type="match status" value="1"/>
</dbReference>
<dbReference type="GO" id="GO:0003677">
    <property type="term" value="F:DNA binding"/>
    <property type="evidence" value="ECO:0007669"/>
    <property type="project" value="UniProtKB-KW"/>
</dbReference>
<dbReference type="SUPFAM" id="SSF46689">
    <property type="entry name" value="Homeodomain-like"/>
    <property type="match status" value="1"/>
</dbReference>
<proteinExistence type="predicted"/>